<keyword evidence="8" id="KW-0653">Protein transport</keyword>
<dbReference type="Gene3D" id="1.20.58.1220">
    <property type="entry name" value="Exo84p, C-terminal helical domain"/>
    <property type="match status" value="1"/>
</dbReference>
<dbReference type="InterPro" id="IPR016159">
    <property type="entry name" value="Cullin_repeat-like_dom_sf"/>
</dbReference>
<dbReference type="Pfam" id="PF08700">
    <property type="entry name" value="VPS51_Exo84_N"/>
    <property type="match status" value="1"/>
</dbReference>
<evidence type="ECO:0000256" key="1">
    <source>
        <dbReference type="ARBA" id="ARBA00002660"/>
    </source>
</evidence>
<dbReference type="CDD" id="cd01226">
    <property type="entry name" value="PH_RalBD_exo84"/>
    <property type="match status" value="1"/>
</dbReference>
<evidence type="ECO:0000256" key="2">
    <source>
        <dbReference type="ARBA" id="ARBA00004556"/>
    </source>
</evidence>
<dbReference type="InterPro" id="IPR033961">
    <property type="entry name" value="Exo84"/>
</dbReference>
<evidence type="ECO:0000256" key="3">
    <source>
        <dbReference type="ARBA" id="ARBA00004624"/>
    </source>
</evidence>
<dbReference type="PROSITE" id="PS50003">
    <property type="entry name" value="PH_DOMAIN"/>
    <property type="match status" value="1"/>
</dbReference>
<protein>
    <recommendedName>
        <fullName evidence="5">Exocyst complex component 8</fullName>
    </recommendedName>
</protein>
<dbReference type="AlphaFoldDB" id="A0A4Y7LM74"/>
<dbReference type="PANTHER" id="PTHR21426:SF12">
    <property type="entry name" value="EXOCYST COMPLEX COMPONENT 8"/>
    <property type="match status" value="1"/>
</dbReference>
<dbReference type="GO" id="GO:0006893">
    <property type="term" value="P:Golgi to plasma membrane transport"/>
    <property type="evidence" value="ECO:0007669"/>
    <property type="project" value="TreeGrafter"/>
</dbReference>
<dbReference type="SUPFAM" id="SSF74788">
    <property type="entry name" value="Cullin repeat-like"/>
    <property type="match status" value="1"/>
</dbReference>
<accession>A0A4Y7LM74</accession>
<organism evidence="10">
    <name type="scientific">Eubosmina coregoni</name>
    <dbReference type="NCBI Taxonomy" id="186181"/>
    <lineage>
        <taxon>Eukaryota</taxon>
        <taxon>Metazoa</taxon>
        <taxon>Ecdysozoa</taxon>
        <taxon>Arthropoda</taxon>
        <taxon>Crustacea</taxon>
        <taxon>Branchiopoda</taxon>
        <taxon>Diplostraca</taxon>
        <taxon>Cladocera</taxon>
        <taxon>Anomopoda</taxon>
        <taxon>Bosminidae</taxon>
        <taxon>Eubosmina</taxon>
    </lineage>
</organism>
<dbReference type="InterPro" id="IPR011993">
    <property type="entry name" value="PH-like_dom_sf"/>
</dbReference>
<evidence type="ECO:0000256" key="7">
    <source>
        <dbReference type="ARBA" id="ARBA00022483"/>
    </source>
</evidence>
<dbReference type="GO" id="GO:0048471">
    <property type="term" value="C:perinuclear region of cytoplasm"/>
    <property type="evidence" value="ECO:0007669"/>
    <property type="project" value="UniProtKB-SubCell"/>
</dbReference>
<comment type="function">
    <text evidence="1">Component of the exocyst complex involved in the docking of exocytic vesicles with fusion sites on the plasma membrane.</text>
</comment>
<dbReference type="SUPFAM" id="SSF50729">
    <property type="entry name" value="PH domain-like"/>
    <property type="match status" value="1"/>
</dbReference>
<dbReference type="PANTHER" id="PTHR21426">
    <property type="entry name" value="EXOCYST COMPLEX COMPONENT 8"/>
    <property type="match status" value="1"/>
</dbReference>
<dbReference type="GO" id="GO:0030426">
    <property type="term" value="C:growth cone"/>
    <property type="evidence" value="ECO:0007669"/>
    <property type="project" value="UniProtKB-SubCell"/>
</dbReference>
<evidence type="ECO:0000256" key="6">
    <source>
        <dbReference type="ARBA" id="ARBA00022448"/>
    </source>
</evidence>
<dbReference type="InterPro" id="IPR032403">
    <property type="entry name" value="Exo84_C"/>
</dbReference>
<dbReference type="InterPro" id="IPR042561">
    <property type="entry name" value="Exo84_C_1"/>
</dbReference>
<keyword evidence="7" id="KW-0268">Exocytosis</keyword>
<evidence type="ECO:0000256" key="5">
    <source>
        <dbReference type="ARBA" id="ARBA00017509"/>
    </source>
</evidence>
<evidence type="ECO:0000256" key="4">
    <source>
        <dbReference type="ARBA" id="ARBA00007210"/>
    </source>
</evidence>
<evidence type="ECO:0000256" key="8">
    <source>
        <dbReference type="ARBA" id="ARBA00022927"/>
    </source>
</evidence>
<dbReference type="Pfam" id="PF16528">
    <property type="entry name" value="Exo84_C"/>
    <property type="match status" value="1"/>
</dbReference>
<keyword evidence="6" id="KW-0813">Transport</keyword>
<feature type="domain" description="PH" evidence="9">
    <location>
        <begin position="166"/>
        <end position="269"/>
    </location>
</feature>
<dbReference type="GO" id="GO:0000145">
    <property type="term" value="C:exocyst"/>
    <property type="evidence" value="ECO:0007669"/>
    <property type="project" value="InterPro"/>
</dbReference>
<name>A0A4Y7LM74_9CRUS</name>
<comment type="subcellular location">
    <subcellularLocation>
        <location evidence="3">Cell projection</location>
        <location evidence="3">Growth cone</location>
    </subcellularLocation>
    <subcellularLocation>
        <location evidence="2">Cytoplasm</location>
        <location evidence="2">Perinuclear region</location>
    </subcellularLocation>
</comment>
<reference evidence="10" key="1">
    <citation type="submission" date="2018-08" db="EMBL/GenBank/DDBJ databases">
        <authorList>
            <person name="Cornetti L."/>
        </authorList>
    </citation>
    <scope>NUCLEOTIDE SEQUENCE</scope>
    <source>
        <strain evidence="10">FI-BAL1-1</strain>
    </source>
</reference>
<evidence type="ECO:0000313" key="10">
    <source>
        <dbReference type="EMBL" id="SVE69661.1"/>
    </source>
</evidence>
<dbReference type="GO" id="GO:0006887">
    <property type="term" value="P:exocytosis"/>
    <property type="evidence" value="ECO:0007669"/>
    <property type="project" value="UniProtKB-KW"/>
</dbReference>
<dbReference type="EMBL" id="LR000042">
    <property type="protein sequence ID" value="SVE69661.1"/>
    <property type="molecule type" value="mRNA"/>
</dbReference>
<gene>
    <name evidence="10" type="primary">EOG090X021B</name>
</gene>
<dbReference type="InterPro" id="IPR001849">
    <property type="entry name" value="PH_domain"/>
</dbReference>
<dbReference type="Gene3D" id="2.30.29.30">
    <property type="entry name" value="Pleckstrin-homology domain (PH domain)/Phosphotyrosine-binding domain (PTB)"/>
    <property type="match status" value="1"/>
</dbReference>
<comment type="similarity">
    <text evidence="4">Belongs to the EXO84 family.</text>
</comment>
<dbReference type="GO" id="GO:0015031">
    <property type="term" value="P:protein transport"/>
    <property type="evidence" value="ECO:0007669"/>
    <property type="project" value="UniProtKB-KW"/>
</dbReference>
<dbReference type="Gene3D" id="1.20.58.1210">
    <property type="entry name" value="Exo84p, N-terminal helical domain"/>
    <property type="match status" value="1"/>
</dbReference>
<proteinExistence type="evidence at transcript level"/>
<dbReference type="InterPro" id="IPR042560">
    <property type="entry name" value="Exo84_C_2"/>
</dbReference>
<sequence length="717" mass="82432">MLTKHYRVSRVDFNLKSRVLKRFENVKELTQQCVGGHDLQQHRQKIQNLSEETNQYLKKNVYQNYMQFIETAKEISYLESEMYQLSHLLTEQRSLIVSLLENSLLGDKPPGLRGLENKPDFKTNKLQANSSATLVHIDNQEGRKQLTALLEKVEGCAHVVETRTRMLIHEGDMVELDSSDNCAIGRVRGFLLNDSFMIASWLPNKRGNMRYQYQALYELEGLAVINIRDLGPVKYAFKLMMLPDTDRVLQCANANDKKEWLEAFDQAKKFKLKKQDNASVDTREQPNSYNEAFNPFAEDDDSVPYSANGNKNADPSEAIPDWLLEVADDVDVYVAQRDFEEAVSLAEKNRAFWESSTPGFSNLHRDLKLKIDGRIRQLSDVLMSELRVTPEKSLQGGPRAASRAVLLLTRLGQASQACDLFLKHRTALLKHNLRQLKTEGATVLYFKRITSLFFPFIVETGREISRVFINNKVCASAFVVWSRNEVNKFVNNFKRHVFSPQSTLSTVAECVSLVRNCSEKLIEIGLDLTFYLENELRKPVDRCLGDAREKLMESIKLRATEDKWRPVNMTNKMGLMRFSADMSEIGIASIHSWVYDQHWVSLTSNTINFSKAYLTFLDDALKLPFRDCHIYVDEILHDIFQAQLLHVDKSLRSGKYKGEATFIHKNATFLLHTVLSLAQHRVEEVRLHPSLSLAKLRSDFEWLTAEQKIIKSEQSFV</sequence>
<evidence type="ECO:0000259" key="9">
    <source>
        <dbReference type="PROSITE" id="PS50003"/>
    </source>
</evidence>